<gene>
    <name evidence="2" type="ordered locus">Rru_A1738</name>
</gene>
<dbReference type="PhylomeDB" id="Q2RTK7"/>
<dbReference type="Proteomes" id="UP000001929">
    <property type="component" value="Chromosome"/>
</dbReference>
<dbReference type="eggNOG" id="COG1598">
    <property type="taxonomic scope" value="Bacteria"/>
</dbReference>
<dbReference type="PANTHER" id="PTHR34504:SF2">
    <property type="entry name" value="UPF0150 PROTEIN SSL0259"/>
    <property type="match status" value="1"/>
</dbReference>
<dbReference type="PANTHER" id="PTHR34504">
    <property type="entry name" value="ANTITOXIN HICB"/>
    <property type="match status" value="1"/>
</dbReference>
<dbReference type="InterPro" id="IPR031807">
    <property type="entry name" value="HicB-like"/>
</dbReference>
<evidence type="ECO:0000259" key="1">
    <source>
        <dbReference type="Pfam" id="PF15919"/>
    </source>
</evidence>
<protein>
    <recommendedName>
        <fullName evidence="1">HicB-like antitoxin of toxin-antitoxin system domain-containing protein</fullName>
    </recommendedName>
</protein>
<feature type="domain" description="HicB-like antitoxin of toxin-antitoxin system" evidence="1">
    <location>
        <begin position="5"/>
        <end position="120"/>
    </location>
</feature>
<organism evidence="2 3">
    <name type="scientific">Rhodospirillum rubrum (strain ATCC 11170 / ATH 1.1.1 / DSM 467 / LMG 4362 / NCIMB 8255 / S1)</name>
    <dbReference type="NCBI Taxonomy" id="269796"/>
    <lineage>
        <taxon>Bacteria</taxon>
        <taxon>Pseudomonadati</taxon>
        <taxon>Pseudomonadota</taxon>
        <taxon>Alphaproteobacteria</taxon>
        <taxon>Rhodospirillales</taxon>
        <taxon>Rhodospirillaceae</taxon>
        <taxon>Rhodospirillum</taxon>
    </lineage>
</organism>
<reference evidence="2 3" key="1">
    <citation type="journal article" date="2011" name="Stand. Genomic Sci.">
        <title>Complete genome sequence of Rhodospirillum rubrum type strain (S1).</title>
        <authorList>
            <person name="Munk A.C."/>
            <person name="Copeland A."/>
            <person name="Lucas S."/>
            <person name="Lapidus A."/>
            <person name="Del Rio T.G."/>
            <person name="Barry K."/>
            <person name="Detter J.C."/>
            <person name="Hammon N."/>
            <person name="Israni S."/>
            <person name="Pitluck S."/>
            <person name="Brettin T."/>
            <person name="Bruce D."/>
            <person name="Han C."/>
            <person name="Tapia R."/>
            <person name="Gilna P."/>
            <person name="Schmutz J."/>
            <person name="Larimer F."/>
            <person name="Land M."/>
            <person name="Kyrpides N.C."/>
            <person name="Mavromatis K."/>
            <person name="Richardson P."/>
            <person name="Rohde M."/>
            <person name="Goker M."/>
            <person name="Klenk H.P."/>
            <person name="Zhang Y."/>
            <person name="Roberts G.P."/>
            <person name="Reslewic S."/>
            <person name="Schwartz D.C."/>
        </authorList>
    </citation>
    <scope>NUCLEOTIDE SEQUENCE [LARGE SCALE GENOMIC DNA]</scope>
    <source>
        <strain evidence="3">ATCC 11170 / ATH 1.1.1 / DSM 467 / LMG 4362 / NCIMB 8255 / S1</strain>
    </source>
</reference>
<sequence>MNYTYAVVIETDDLGGFSAFFPDLPGCVGAGDSVEACFQDALDALALHLAGMIEDGDSLPAPTPLSDVEVDPDIQVAAILLASVPVTGRTMRVNITMDATLVAAIDGVTSNRSAWLADAALRALRSNR</sequence>
<dbReference type="EnsemblBacteria" id="ABC22538">
    <property type="protein sequence ID" value="ABC22538"/>
    <property type="gene ID" value="Rru_A1738"/>
</dbReference>
<dbReference type="Pfam" id="PF15919">
    <property type="entry name" value="HicB_lk_antitox"/>
    <property type="match status" value="1"/>
</dbReference>
<evidence type="ECO:0000313" key="3">
    <source>
        <dbReference type="Proteomes" id="UP000001929"/>
    </source>
</evidence>
<evidence type="ECO:0000313" key="2">
    <source>
        <dbReference type="EMBL" id="ABC22538.1"/>
    </source>
</evidence>
<dbReference type="PATRIC" id="fig|269796.9.peg.1816"/>
<dbReference type="InterPro" id="IPR051404">
    <property type="entry name" value="TA_system_antitoxin"/>
</dbReference>
<dbReference type="AlphaFoldDB" id="Q2RTK7"/>
<dbReference type="HOGENOM" id="CLU_114047_1_1_5"/>
<accession>Q2RTK7</accession>
<dbReference type="KEGG" id="rru:Rru_A1738"/>
<dbReference type="Gene3D" id="3.30.160.250">
    <property type="match status" value="1"/>
</dbReference>
<dbReference type="SUPFAM" id="SSF143100">
    <property type="entry name" value="TTHA1013/TTHA0281-like"/>
    <property type="match status" value="1"/>
</dbReference>
<dbReference type="EMBL" id="CP000230">
    <property type="protein sequence ID" value="ABC22538.1"/>
    <property type="molecule type" value="Genomic_DNA"/>
</dbReference>
<proteinExistence type="predicted"/>
<dbReference type="InterPro" id="IPR035069">
    <property type="entry name" value="TTHA1013/TTHA0281-like"/>
</dbReference>
<name>Q2RTK7_RHORT</name>
<dbReference type="RefSeq" id="WP_011389491.1">
    <property type="nucleotide sequence ID" value="NC_007643.1"/>
</dbReference>
<keyword evidence="3" id="KW-1185">Reference proteome</keyword>